<proteinExistence type="predicted"/>
<gene>
    <name evidence="2" type="ORF">LTR05_005123</name>
</gene>
<evidence type="ECO:0000313" key="3">
    <source>
        <dbReference type="Proteomes" id="UP001309876"/>
    </source>
</evidence>
<name>A0AAN7T0C6_9EURO</name>
<dbReference type="AlphaFoldDB" id="A0AAN7T0C6"/>
<feature type="compositionally biased region" description="Basic residues" evidence="1">
    <location>
        <begin position="84"/>
        <end position="99"/>
    </location>
</feature>
<feature type="region of interest" description="Disordered" evidence="1">
    <location>
        <begin position="1"/>
        <end position="107"/>
    </location>
</feature>
<accession>A0AAN7T0C6</accession>
<comment type="caution">
    <text evidence="2">The sequence shown here is derived from an EMBL/GenBank/DDBJ whole genome shotgun (WGS) entry which is preliminary data.</text>
</comment>
<protein>
    <submittedName>
        <fullName evidence="2">Uncharacterized protein</fullName>
    </submittedName>
</protein>
<organism evidence="2 3">
    <name type="scientific">Lithohypha guttulata</name>
    <dbReference type="NCBI Taxonomy" id="1690604"/>
    <lineage>
        <taxon>Eukaryota</taxon>
        <taxon>Fungi</taxon>
        <taxon>Dikarya</taxon>
        <taxon>Ascomycota</taxon>
        <taxon>Pezizomycotina</taxon>
        <taxon>Eurotiomycetes</taxon>
        <taxon>Chaetothyriomycetidae</taxon>
        <taxon>Chaetothyriales</taxon>
        <taxon>Trichomeriaceae</taxon>
        <taxon>Lithohypha</taxon>
    </lineage>
</organism>
<dbReference type="EMBL" id="JAVRRJ010000004">
    <property type="protein sequence ID" value="KAK5085834.1"/>
    <property type="molecule type" value="Genomic_DNA"/>
</dbReference>
<reference evidence="2 3" key="1">
    <citation type="submission" date="2023-08" db="EMBL/GenBank/DDBJ databases">
        <title>Black Yeasts Isolated from many extreme environments.</title>
        <authorList>
            <person name="Coleine C."/>
            <person name="Stajich J.E."/>
            <person name="Selbmann L."/>
        </authorList>
    </citation>
    <scope>NUCLEOTIDE SEQUENCE [LARGE SCALE GENOMIC DNA]</scope>
    <source>
        <strain evidence="2 3">CCFEE 5910</strain>
    </source>
</reference>
<keyword evidence="3" id="KW-1185">Reference proteome</keyword>
<evidence type="ECO:0000256" key="1">
    <source>
        <dbReference type="SAM" id="MobiDB-lite"/>
    </source>
</evidence>
<evidence type="ECO:0000313" key="2">
    <source>
        <dbReference type="EMBL" id="KAK5085834.1"/>
    </source>
</evidence>
<sequence>MDADFSGNDGELTAEARKNQKKRNKMTKQNGDAPTTKDIVDDDNKPTINPIVKVKLEPTSDGELSTSPQFDGEIKDENPDEKTSKKKKKKNRKNKKSHNKPSSPPTA</sequence>
<dbReference type="Proteomes" id="UP001309876">
    <property type="component" value="Unassembled WGS sequence"/>
</dbReference>
<feature type="compositionally biased region" description="Basic and acidic residues" evidence="1">
    <location>
        <begin position="72"/>
        <end position="83"/>
    </location>
</feature>